<dbReference type="CDD" id="cd16018">
    <property type="entry name" value="Enpp"/>
    <property type="match status" value="1"/>
</dbReference>
<dbReference type="Gene3D" id="3.40.720.10">
    <property type="entry name" value="Alkaline Phosphatase, subunit A"/>
    <property type="match status" value="1"/>
</dbReference>
<dbReference type="PANTHER" id="PTHR10151:SF120">
    <property type="entry name" value="BIS(5'-ADENOSYL)-TRIPHOSPHATASE"/>
    <property type="match status" value="1"/>
</dbReference>
<dbReference type="PANTHER" id="PTHR10151">
    <property type="entry name" value="ECTONUCLEOTIDE PYROPHOSPHATASE/PHOSPHODIESTERASE"/>
    <property type="match status" value="1"/>
</dbReference>
<dbReference type="EMBL" id="FUYS01000006">
    <property type="protein sequence ID" value="SKB69915.1"/>
    <property type="molecule type" value="Genomic_DNA"/>
</dbReference>
<keyword evidence="2" id="KW-1185">Reference proteome</keyword>
<dbReference type="Pfam" id="PF01663">
    <property type="entry name" value="Phosphodiest"/>
    <property type="match status" value="1"/>
</dbReference>
<dbReference type="InterPro" id="IPR017850">
    <property type="entry name" value="Alkaline_phosphatase_core_sf"/>
</dbReference>
<name>A0A1T5DDZ5_9SPHI</name>
<dbReference type="RefSeq" id="WP_176146202.1">
    <property type="nucleotide sequence ID" value="NZ_FUYS01000006.1"/>
</dbReference>
<sequence length="446" mass="48528">MRLFILIFVLTILGTVGNAQPAKHVVLIVVDGLRPTFYLHDSWPAPTLQALKERGAAVGGVNPVFPAITYPSHTSIVTGVSPAKHGVFYNARFEPEGPRGRWYWENQAIRSTTLWQAAKQAGLRTASLLWPVTVDAEIDYNIPPVWSPSSYDSRAITSQKATPEGLFEELQRHATGTLDSVAFSVQGSYLMRDQNIGRMAAYLLRTYRPALLTLNLPLLDKAQHAEGLDGLHVRKSIAGADHAIQTILDGIAAAGIADSTAVIVMGDHGFMDVHTQLNPNVWLRQHGLYDGPRGEWKARFHNASGSTFLMVKDSDPATADSIRSVLRRLPDAIRAQFEIVERTALDRLESSVEAILALSGQPGVVFSEKSDGPFYEPAPRKGSHGHLPSNPQMKSGLVAYGAGIREGVFLDEMDIRDVSALVAYLLGLEFPSGDGVLPISLLSGVR</sequence>
<accession>A0A1T5DDZ5</accession>
<dbReference type="STRING" id="623280.SAMN05660226_02749"/>
<dbReference type="SUPFAM" id="SSF53649">
    <property type="entry name" value="Alkaline phosphatase-like"/>
    <property type="match status" value="1"/>
</dbReference>
<dbReference type="Proteomes" id="UP000190541">
    <property type="component" value="Unassembled WGS sequence"/>
</dbReference>
<evidence type="ECO:0000313" key="2">
    <source>
        <dbReference type="Proteomes" id="UP000190541"/>
    </source>
</evidence>
<dbReference type="AlphaFoldDB" id="A0A1T5DDZ5"/>
<dbReference type="GO" id="GO:0016787">
    <property type="term" value="F:hydrolase activity"/>
    <property type="evidence" value="ECO:0007669"/>
    <property type="project" value="UniProtKB-ARBA"/>
</dbReference>
<gene>
    <name evidence="1" type="ORF">SAMN05660226_02749</name>
</gene>
<evidence type="ECO:0000313" key="1">
    <source>
        <dbReference type="EMBL" id="SKB69915.1"/>
    </source>
</evidence>
<reference evidence="1 2" key="1">
    <citation type="submission" date="2017-02" db="EMBL/GenBank/DDBJ databases">
        <authorList>
            <person name="Peterson S.W."/>
        </authorList>
    </citation>
    <scope>NUCLEOTIDE SEQUENCE [LARGE SCALE GENOMIC DNA]</scope>
    <source>
        <strain evidence="1 2">DSM 22899</strain>
    </source>
</reference>
<organism evidence="1 2">
    <name type="scientific">Parapedobacter luteus</name>
    <dbReference type="NCBI Taxonomy" id="623280"/>
    <lineage>
        <taxon>Bacteria</taxon>
        <taxon>Pseudomonadati</taxon>
        <taxon>Bacteroidota</taxon>
        <taxon>Sphingobacteriia</taxon>
        <taxon>Sphingobacteriales</taxon>
        <taxon>Sphingobacteriaceae</taxon>
        <taxon>Parapedobacter</taxon>
    </lineage>
</organism>
<protein>
    <submittedName>
        <fullName evidence="1">Predicted pyrophosphatase or phosphodiesterase, AlkP superfamily</fullName>
    </submittedName>
</protein>
<proteinExistence type="predicted"/>
<dbReference type="InterPro" id="IPR002591">
    <property type="entry name" value="Phosphodiest/P_Trfase"/>
</dbReference>